<feature type="active site" description="Proton donor/acceptor" evidence="12">
    <location>
        <position position="173"/>
    </location>
</feature>
<evidence type="ECO:0000313" key="15">
    <source>
        <dbReference type="Proteomes" id="UP000593567"/>
    </source>
</evidence>
<evidence type="ECO:0000256" key="2">
    <source>
        <dbReference type="ARBA" id="ARBA00004878"/>
    </source>
</evidence>
<evidence type="ECO:0000256" key="9">
    <source>
        <dbReference type="ARBA" id="ARBA00023277"/>
    </source>
</evidence>
<evidence type="ECO:0000256" key="7">
    <source>
        <dbReference type="ARBA" id="ARBA00023239"/>
    </source>
</evidence>
<evidence type="ECO:0000256" key="12">
    <source>
        <dbReference type="PIRSR" id="PIRSR001365-1"/>
    </source>
</evidence>
<comment type="catalytic activity">
    <reaction evidence="10">
        <text>aceneuramate = aldehydo-N-acetyl-D-mannosamine + pyruvate</text>
        <dbReference type="Rhea" id="RHEA:23296"/>
        <dbReference type="ChEBI" id="CHEBI:15361"/>
        <dbReference type="ChEBI" id="CHEBI:17122"/>
        <dbReference type="ChEBI" id="CHEBI:173083"/>
        <dbReference type="EC" id="4.1.3.3"/>
    </reaction>
</comment>
<feature type="active site" description="Schiff-base intermediate with substrate" evidence="12">
    <location>
        <position position="203"/>
    </location>
</feature>
<evidence type="ECO:0000256" key="10">
    <source>
        <dbReference type="ARBA" id="ARBA00044906"/>
    </source>
</evidence>
<evidence type="ECO:0000256" key="13">
    <source>
        <dbReference type="PIRSR" id="PIRSR001365-2"/>
    </source>
</evidence>
<evidence type="ECO:0000256" key="8">
    <source>
        <dbReference type="ARBA" id="ARBA00023270"/>
    </source>
</evidence>
<evidence type="ECO:0000256" key="1">
    <source>
        <dbReference type="ARBA" id="ARBA00004496"/>
    </source>
</evidence>
<dbReference type="PRINTS" id="PR00146">
    <property type="entry name" value="DHPICSNTHASE"/>
</dbReference>
<accession>A0A7J7ITY5</accession>
<dbReference type="SUPFAM" id="SSF51569">
    <property type="entry name" value="Aldolase"/>
    <property type="match status" value="1"/>
</dbReference>
<gene>
    <name evidence="14" type="ORF">EB796_024697</name>
</gene>
<keyword evidence="7 11" id="KW-0456">Lyase</keyword>
<comment type="caution">
    <text evidence="14">The sequence shown here is derived from an EMBL/GenBank/DDBJ whole genome shotgun (WGS) entry which is preliminary data.</text>
</comment>
<dbReference type="Pfam" id="PF00701">
    <property type="entry name" value="DHDPS"/>
    <property type="match status" value="1"/>
</dbReference>
<dbReference type="PIRSF" id="PIRSF001365">
    <property type="entry name" value="DHDPS"/>
    <property type="match status" value="1"/>
</dbReference>
<evidence type="ECO:0000256" key="4">
    <source>
        <dbReference type="ARBA" id="ARBA00011881"/>
    </source>
</evidence>
<evidence type="ECO:0000313" key="14">
    <source>
        <dbReference type="EMBL" id="KAF6016986.1"/>
    </source>
</evidence>
<comment type="pathway">
    <text evidence="2">Amino-sugar metabolism; N-acetylneuraminate degradation.</text>
</comment>
<keyword evidence="9" id="KW-0119">Carbohydrate metabolism</keyword>
<dbReference type="AlphaFoldDB" id="A0A7J7ITY5"/>
<dbReference type="Proteomes" id="UP000593567">
    <property type="component" value="Unassembled WGS sequence"/>
</dbReference>
<dbReference type="PROSITE" id="PS00665">
    <property type="entry name" value="DHDPS_1"/>
    <property type="match status" value="1"/>
</dbReference>
<dbReference type="GO" id="GO:0005737">
    <property type="term" value="C:cytoplasm"/>
    <property type="evidence" value="ECO:0007669"/>
    <property type="project" value="UniProtKB-SubCell"/>
</dbReference>
<dbReference type="SMART" id="SM01130">
    <property type="entry name" value="DHDPS"/>
    <property type="match status" value="1"/>
</dbReference>
<dbReference type="InterPro" id="IPR020624">
    <property type="entry name" value="Schiff_base-form_aldolases_CS"/>
</dbReference>
<dbReference type="OrthoDB" id="191315at2759"/>
<organism evidence="14 15">
    <name type="scientific">Bugula neritina</name>
    <name type="common">Brown bryozoan</name>
    <name type="synonym">Sertularia neritina</name>
    <dbReference type="NCBI Taxonomy" id="10212"/>
    <lineage>
        <taxon>Eukaryota</taxon>
        <taxon>Metazoa</taxon>
        <taxon>Spiralia</taxon>
        <taxon>Lophotrochozoa</taxon>
        <taxon>Bryozoa</taxon>
        <taxon>Gymnolaemata</taxon>
        <taxon>Cheilostomatida</taxon>
        <taxon>Flustrina</taxon>
        <taxon>Buguloidea</taxon>
        <taxon>Bugulidae</taxon>
        <taxon>Bugula</taxon>
    </lineage>
</organism>
<dbReference type="PANTHER" id="PTHR12128">
    <property type="entry name" value="DIHYDRODIPICOLINATE SYNTHASE"/>
    <property type="match status" value="1"/>
</dbReference>
<comment type="subunit">
    <text evidence="4">Homotetramer.</text>
</comment>
<feature type="binding site" evidence="13">
    <location>
        <position position="83"/>
    </location>
    <ligand>
        <name>pyruvate</name>
        <dbReference type="ChEBI" id="CHEBI:15361"/>
    </ligand>
</feature>
<dbReference type="Gene3D" id="3.20.20.70">
    <property type="entry name" value="Aldolase class I"/>
    <property type="match status" value="1"/>
</dbReference>
<proteinExistence type="inferred from homology"/>
<keyword evidence="15" id="KW-1185">Reference proteome</keyword>
<comment type="subcellular location">
    <subcellularLocation>
        <location evidence="1">Cytoplasm</location>
    </subcellularLocation>
</comment>
<dbReference type="InterPro" id="IPR013785">
    <property type="entry name" value="Aldolase_TIM"/>
</dbReference>
<comment type="similarity">
    <text evidence="3">Belongs to the DapA family. NanA subfamily.</text>
</comment>
<feature type="binding site" evidence="13">
    <location>
        <position position="245"/>
    </location>
    <ligand>
        <name>pyruvate</name>
        <dbReference type="ChEBI" id="CHEBI:15361"/>
    </ligand>
</feature>
<dbReference type="PANTHER" id="PTHR12128:SF21">
    <property type="entry name" value="N-ACETYLNEURAMINATE LYASE"/>
    <property type="match status" value="1"/>
</dbReference>
<evidence type="ECO:0000256" key="3">
    <source>
        <dbReference type="ARBA" id="ARBA00006324"/>
    </source>
</evidence>
<reference evidence="14" key="1">
    <citation type="submission" date="2020-06" db="EMBL/GenBank/DDBJ databases">
        <title>Draft genome of Bugula neritina, a colonial animal packing powerful symbionts and potential medicines.</title>
        <authorList>
            <person name="Rayko M."/>
        </authorList>
    </citation>
    <scope>NUCLEOTIDE SEQUENCE [LARGE SCALE GENOMIC DNA]</scope>
    <source>
        <strain evidence="14">Kwan_BN1</strain>
    </source>
</reference>
<name>A0A7J7ITY5_BUGNE</name>
<evidence type="ECO:0000256" key="6">
    <source>
        <dbReference type="ARBA" id="ARBA00022490"/>
    </source>
</evidence>
<sequence>MDEHTDTMKKIILASLQQSVKSRVVTPIRQASSLPAGLNPRGSIAAPFTPFKDNGDVDFSLIPTHIEYLKRLSVPSLFVNGTTGEGLSLTTQERKKITEAWLDNKAHFEHMIFHIGAGNLRDSQELAAHSESVKVDAIACISPSYFKPQRVEDLVEYMRQVAEAAPNTPFYLYDINFMTQVYLSNPEFLELAQSKIPTLVGIKHSSPELNSLMRCHVMDNEKYQILLGSDDTMLPALSMGITNSVPSCFMAPLHNKIREDFTKGDMKAAQHTQLQCMEIAAIRAKYASGAGLFVASRAMMKMLGCDLGPPRLPLVPMEPSKYQSLEAELRQCGFLDILS</sequence>
<dbReference type="EC" id="4.1.3.3" evidence="5"/>
<dbReference type="EMBL" id="VXIV02003444">
    <property type="protein sequence ID" value="KAF6016986.1"/>
    <property type="molecule type" value="Genomic_DNA"/>
</dbReference>
<dbReference type="InterPro" id="IPR002220">
    <property type="entry name" value="DapA-like"/>
</dbReference>
<evidence type="ECO:0000256" key="11">
    <source>
        <dbReference type="PIRNR" id="PIRNR001365"/>
    </source>
</evidence>
<keyword evidence="6" id="KW-0963">Cytoplasm</keyword>
<dbReference type="GO" id="GO:0008747">
    <property type="term" value="F:N-acetylneuraminate lyase activity"/>
    <property type="evidence" value="ECO:0007669"/>
    <property type="project" value="UniProtKB-EC"/>
</dbReference>
<protein>
    <recommendedName>
        <fullName evidence="5">N-acetylneuraminate lyase</fullName>
        <ecNumber evidence="5">4.1.3.3</ecNumber>
    </recommendedName>
</protein>
<evidence type="ECO:0000256" key="5">
    <source>
        <dbReference type="ARBA" id="ARBA00012911"/>
    </source>
</evidence>
<keyword evidence="8" id="KW-0704">Schiff base</keyword>